<dbReference type="Pfam" id="PF00628">
    <property type="entry name" value="PHD"/>
    <property type="match status" value="1"/>
</dbReference>
<feature type="compositionally biased region" description="Basic and acidic residues" evidence="4">
    <location>
        <begin position="11"/>
        <end position="26"/>
    </location>
</feature>
<evidence type="ECO:0000259" key="5">
    <source>
        <dbReference type="Pfam" id="PF00628"/>
    </source>
</evidence>
<evidence type="ECO:0000313" key="7">
    <source>
        <dbReference type="Proteomes" id="UP000271974"/>
    </source>
</evidence>
<evidence type="ECO:0000256" key="2">
    <source>
        <dbReference type="ARBA" id="ARBA00022771"/>
    </source>
</evidence>
<feature type="region of interest" description="Disordered" evidence="4">
    <location>
        <begin position="1"/>
        <end position="26"/>
    </location>
</feature>
<keyword evidence="3" id="KW-0862">Zinc</keyword>
<dbReference type="AlphaFoldDB" id="A0A433TG79"/>
<dbReference type="Gene3D" id="3.30.40.10">
    <property type="entry name" value="Zinc/RING finger domain, C3HC4 (zinc finger)"/>
    <property type="match status" value="1"/>
</dbReference>
<dbReference type="OrthoDB" id="6142893at2759"/>
<evidence type="ECO:0000256" key="1">
    <source>
        <dbReference type="ARBA" id="ARBA00022723"/>
    </source>
</evidence>
<reference evidence="6 7" key="1">
    <citation type="submission" date="2019-01" db="EMBL/GenBank/DDBJ databases">
        <title>A draft genome assembly of the solar-powered sea slug Elysia chlorotica.</title>
        <authorList>
            <person name="Cai H."/>
            <person name="Li Q."/>
            <person name="Fang X."/>
            <person name="Li J."/>
            <person name="Curtis N.E."/>
            <person name="Altenburger A."/>
            <person name="Shibata T."/>
            <person name="Feng M."/>
            <person name="Maeda T."/>
            <person name="Schwartz J.A."/>
            <person name="Shigenobu S."/>
            <person name="Lundholm N."/>
            <person name="Nishiyama T."/>
            <person name="Yang H."/>
            <person name="Hasebe M."/>
            <person name="Li S."/>
            <person name="Pierce S.K."/>
            <person name="Wang J."/>
        </authorList>
    </citation>
    <scope>NUCLEOTIDE SEQUENCE [LARGE SCALE GENOMIC DNA]</scope>
    <source>
        <strain evidence="6">EC2010</strain>
        <tissue evidence="6">Whole organism of an adult</tissue>
    </source>
</reference>
<keyword evidence="7" id="KW-1185">Reference proteome</keyword>
<proteinExistence type="predicted"/>
<evidence type="ECO:0000256" key="4">
    <source>
        <dbReference type="SAM" id="MobiDB-lite"/>
    </source>
</evidence>
<gene>
    <name evidence="6" type="ORF">EGW08_011715</name>
</gene>
<dbReference type="STRING" id="188477.A0A433TG79"/>
<sequence>MAKCKMKGTTHRPENKSRPSTPKHDLAAGNATVSTKMEHCGTCGHPCRDDEDSLQCELCDIWYHINCEGIDQATYQLLKKDSDRPVALLHYYCSKSCNKAARKLLGGMIRLEHEVENLKSKMHETDTKINDIQGGSFTDKMVQKIKDISKEHNRKQGETGHTGNAQNVLEEVDDRLRRRTNLIIFRAPENTAIPAVESKKKDENLVQEILKDIKSNKNQQTLEDWETQRRKMGMKDRDP</sequence>
<dbReference type="InterPro" id="IPR013083">
    <property type="entry name" value="Znf_RING/FYVE/PHD"/>
</dbReference>
<dbReference type="GO" id="GO:0008270">
    <property type="term" value="F:zinc ion binding"/>
    <property type="evidence" value="ECO:0007669"/>
    <property type="project" value="UniProtKB-KW"/>
</dbReference>
<feature type="region of interest" description="Disordered" evidence="4">
    <location>
        <begin position="216"/>
        <end position="239"/>
    </location>
</feature>
<dbReference type="SUPFAM" id="SSF57903">
    <property type="entry name" value="FYVE/PHD zinc finger"/>
    <property type="match status" value="1"/>
</dbReference>
<feature type="compositionally biased region" description="Basic and acidic residues" evidence="4">
    <location>
        <begin position="226"/>
        <end position="239"/>
    </location>
</feature>
<keyword evidence="2" id="KW-0863">Zinc-finger</keyword>
<evidence type="ECO:0000313" key="6">
    <source>
        <dbReference type="EMBL" id="RUS80531.1"/>
    </source>
</evidence>
<accession>A0A433TG79</accession>
<dbReference type="EMBL" id="RQTK01000386">
    <property type="protein sequence ID" value="RUS80531.1"/>
    <property type="molecule type" value="Genomic_DNA"/>
</dbReference>
<evidence type="ECO:0000256" key="3">
    <source>
        <dbReference type="ARBA" id="ARBA00022833"/>
    </source>
</evidence>
<comment type="caution">
    <text evidence="6">The sequence shown here is derived from an EMBL/GenBank/DDBJ whole genome shotgun (WGS) entry which is preliminary data.</text>
</comment>
<dbReference type="InterPro" id="IPR011011">
    <property type="entry name" value="Znf_FYVE_PHD"/>
</dbReference>
<name>A0A433TG79_ELYCH</name>
<dbReference type="Proteomes" id="UP000271974">
    <property type="component" value="Unassembled WGS sequence"/>
</dbReference>
<feature type="compositionally biased region" description="Basic residues" evidence="4">
    <location>
        <begin position="1"/>
        <end position="10"/>
    </location>
</feature>
<organism evidence="6 7">
    <name type="scientific">Elysia chlorotica</name>
    <name type="common">Eastern emerald elysia</name>
    <name type="synonym">Sea slug</name>
    <dbReference type="NCBI Taxonomy" id="188477"/>
    <lineage>
        <taxon>Eukaryota</taxon>
        <taxon>Metazoa</taxon>
        <taxon>Spiralia</taxon>
        <taxon>Lophotrochozoa</taxon>
        <taxon>Mollusca</taxon>
        <taxon>Gastropoda</taxon>
        <taxon>Heterobranchia</taxon>
        <taxon>Euthyneura</taxon>
        <taxon>Panpulmonata</taxon>
        <taxon>Sacoglossa</taxon>
        <taxon>Placobranchoidea</taxon>
        <taxon>Plakobranchidae</taxon>
        <taxon>Elysia</taxon>
    </lineage>
</organism>
<protein>
    <recommendedName>
        <fullName evidence="5">PHD-type domain-containing protein</fullName>
    </recommendedName>
</protein>
<dbReference type="InterPro" id="IPR019787">
    <property type="entry name" value="Znf_PHD-finger"/>
</dbReference>
<feature type="domain" description="PHD-type" evidence="5">
    <location>
        <begin position="40"/>
        <end position="94"/>
    </location>
</feature>
<feature type="region of interest" description="Disordered" evidence="4">
    <location>
        <begin position="151"/>
        <end position="170"/>
    </location>
</feature>
<keyword evidence="1" id="KW-0479">Metal-binding</keyword>